<proteinExistence type="predicted"/>
<keyword evidence="1" id="KW-0533">Nickel</keyword>
<dbReference type="GO" id="GO:0016151">
    <property type="term" value="F:nickel cation binding"/>
    <property type="evidence" value="ECO:0007669"/>
    <property type="project" value="InterPro"/>
</dbReference>
<dbReference type="Pfam" id="PF00374">
    <property type="entry name" value="NiFeSe_Hases"/>
    <property type="match status" value="1"/>
</dbReference>
<reference evidence="2 3" key="1">
    <citation type="submission" date="2017-07" db="EMBL/GenBank/DDBJ databases">
        <title>Mechanisms for carbon and nitrogen cycling indicate functional differentiation within the Candidate Phyla Radiation.</title>
        <authorList>
            <person name="Danczak R.E."/>
            <person name="Johnston M.D."/>
            <person name="Kenah C."/>
            <person name="Slattery M."/>
            <person name="Wrighton K.C."/>
            <person name="Wilkins M.J."/>
        </authorList>
    </citation>
    <scope>NUCLEOTIDE SEQUENCE [LARGE SCALE GENOMIC DNA]</scope>
    <source>
        <strain evidence="2">Licking1014_2</strain>
    </source>
</reference>
<protein>
    <submittedName>
        <fullName evidence="2">Coenzyme F420-reducing hydrogenase subunit alpha</fullName>
    </submittedName>
</protein>
<evidence type="ECO:0000313" key="3">
    <source>
        <dbReference type="Proteomes" id="UP000318711"/>
    </source>
</evidence>
<evidence type="ECO:0000256" key="1">
    <source>
        <dbReference type="PIRSR" id="PIRSR601501-1"/>
    </source>
</evidence>
<dbReference type="Gene3D" id="1.10.645.10">
    <property type="entry name" value="Cytochrome-c3 Hydrogenase, chain B"/>
    <property type="match status" value="1"/>
</dbReference>
<keyword evidence="1" id="KW-0460">Magnesium</keyword>
<dbReference type="PANTHER" id="PTHR43600:SF4">
    <property type="entry name" value="CYTOSOLIC NIFE-HYDROGENASE, ALPHA SUBUNIT"/>
    <property type="match status" value="1"/>
</dbReference>
<organism evidence="2 3">
    <name type="scientific">Candidatus Berkelbacteria bacterium Licking1014_2</name>
    <dbReference type="NCBI Taxonomy" id="2017146"/>
    <lineage>
        <taxon>Bacteria</taxon>
        <taxon>Candidatus Berkelbacteria</taxon>
    </lineage>
</organism>
<dbReference type="PANTHER" id="PTHR43600">
    <property type="entry name" value="COENZYME F420 HYDROGENASE, SUBUNIT ALPHA"/>
    <property type="match status" value="1"/>
</dbReference>
<dbReference type="Proteomes" id="UP000318711">
    <property type="component" value="Unassembled WGS sequence"/>
</dbReference>
<gene>
    <name evidence="2" type="ORF">CEN88_12</name>
</gene>
<comment type="caution">
    <text evidence="2">The sequence shown here is derived from an EMBL/GenBank/DDBJ whole genome shotgun (WGS) entry which is preliminary data.</text>
</comment>
<evidence type="ECO:0000313" key="2">
    <source>
        <dbReference type="EMBL" id="TSC97499.1"/>
    </source>
</evidence>
<name>A0A554LY00_9BACT</name>
<feature type="binding site" evidence="1">
    <location>
        <position position="61"/>
    </location>
    <ligand>
        <name>Ni(2+)</name>
        <dbReference type="ChEBI" id="CHEBI:49786"/>
    </ligand>
</feature>
<keyword evidence="1" id="KW-0479">Metal-binding</keyword>
<feature type="binding site" evidence="1">
    <location>
        <position position="61"/>
    </location>
    <ligand>
        <name>Fe cation</name>
        <dbReference type="ChEBI" id="CHEBI:24875"/>
    </ligand>
</feature>
<dbReference type="InterPro" id="IPR029014">
    <property type="entry name" value="NiFe-Hase_large"/>
</dbReference>
<dbReference type="AlphaFoldDB" id="A0A554LY00"/>
<accession>A0A554LY00</accession>
<dbReference type="EMBL" id="VMGL01000001">
    <property type="protein sequence ID" value="TSC97499.1"/>
    <property type="molecule type" value="Genomic_DNA"/>
</dbReference>
<dbReference type="InterPro" id="IPR001501">
    <property type="entry name" value="Ni-dep_hyd_lsu"/>
</dbReference>
<feature type="binding site" evidence="1">
    <location>
        <position position="39"/>
    </location>
    <ligand>
        <name>Mg(2+)</name>
        <dbReference type="ChEBI" id="CHEBI:18420"/>
    </ligand>
</feature>
<comment type="cofactor">
    <cofactor evidence="1">
        <name>Ni(2+)</name>
        <dbReference type="ChEBI" id="CHEBI:49786"/>
    </cofactor>
</comment>
<feature type="binding site" evidence="1">
    <location>
        <position position="58"/>
    </location>
    <ligand>
        <name>Ni(2+)</name>
        <dbReference type="ChEBI" id="CHEBI:49786"/>
    </ligand>
</feature>
<dbReference type="SUPFAM" id="SSF56762">
    <property type="entry name" value="HydB/Nqo4-like"/>
    <property type="match status" value="1"/>
</dbReference>
<keyword evidence="1" id="KW-0408">Iron</keyword>
<sequence>MKQLIPDYITKIEGHGVIKVDFNHATAKLEVAEGERLFEGLLLNQPAQQAIYLTSRICGVCPIAHQLAAAKALEAAAGLKINSTDQSLRQLLHANQIISSHLIHLFFLALPDFSNDDSSLDLAAKYPAEFHLVLNLKRLVDQINQLVGGGTVHPTTIAVGGLNRHPAPTQISQIKDTIEEVLDEATDFARLFANLPYPRLQRNCELFCLDDNENYSFDGGDVIGSRGSRWLASDYANCRLARAWGRWKRRGAFSIIIILLIKKEKSATPISSPQPSKT</sequence>
<comment type="cofactor">
    <cofactor evidence="1">
        <name>Fe cation</name>
        <dbReference type="ChEBI" id="CHEBI:24875"/>
    </cofactor>
</comment>